<feature type="compositionally biased region" description="Basic residues" evidence="4">
    <location>
        <begin position="89"/>
        <end position="100"/>
    </location>
</feature>
<keyword evidence="2" id="KW-0328">Glycosyltransferase</keyword>
<dbReference type="CDD" id="cd06423">
    <property type="entry name" value="CESA_like"/>
    <property type="match status" value="1"/>
</dbReference>
<organism evidence="6 7">
    <name type="scientific">Burkholderia pseudomallei (strain 1710b)</name>
    <dbReference type="NCBI Taxonomy" id="320372"/>
    <lineage>
        <taxon>Bacteria</taxon>
        <taxon>Pseudomonadati</taxon>
        <taxon>Pseudomonadota</taxon>
        <taxon>Betaproteobacteria</taxon>
        <taxon>Burkholderiales</taxon>
        <taxon>Burkholderiaceae</taxon>
        <taxon>Burkholderia</taxon>
        <taxon>pseudomallei group</taxon>
    </lineage>
</organism>
<reference evidence="6 7" key="1">
    <citation type="submission" date="2005-09" db="EMBL/GenBank/DDBJ databases">
        <authorList>
            <person name="Woods D.E."/>
            <person name="Nierman W.C."/>
        </authorList>
    </citation>
    <scope>NUCLEOTIDE SEQUENCE [LARGE SCALE GENOMIC DNA]</scope>
    <source>
        <strain evidence="6 7">1710b</strain>
    </source>
</reference>
<keyword evidence="3 6" id="KW-0808">Transferase</keyword>
<evidence type="ECO:0000256" key="1">
    <source>
        <dbReference type="ARBA" id="ARBA00006739"/>
    </source>
</evidence>
<feature type="transmembrane region" description="Helical" evidence="5">
    <location>
        <begin position="615"/>
        <end position="637"/>
    </location>
</feature>
<dbReference type="EnsemblBacteria" id="ABA53699">
    <property type="protein sequence ID" value="ABA53699"/>
    <property type="gene ID" value="BURPS1710b_A1129"/>
</dbReference>
<proteinExistence type="inferred from homology"/>
<keyword evidence="5" id="KW-0812">Transmembrane</keyword>
<feature type="transmembrane region" description="Helical" evidence="5">
    <location>
        <begin position="543"/>
        <end position="567"/>
    </location>
</feature>
<keyword evidence="5" id="KW-1133">Transmembrane helix</keyword>
<evidence type="ECO:0000256" key="4">
    <source>
        <dbReference type="SAM" id="MobiDB-lite"/>
    </source>
</evidence>
<evidence type="ECO:0000256" key="2">
    <source>
        <dbReference type="ARBA" id="ARBA00022676"/>
    </source>
</evidence>
<dbReference type="SUPFAM" id="SSF53448">
    <property type="entry name" value="Nucleotide-diphospho-sugar transferases"/>
    <property type="match status" value="1"/>
</dbReference>
<keyword evidence="5" id="KW-0472">Membrane</keyword>
<evidence type="ECO:0000313" key="7">
    <source>
        <dbReference type="Proteomes" id="UP000002700"/>
    </source>
</evidence>
<dbReference type="InterPro" id="IPR029044">
    <property type="entry name" value="Nucleotide-diphossugar_trans"/>
</dbReference>
<dbReference type="Proteomes" id="UP000002700">
    <property type="component" value="Chromosome II"/>
</dbReference>
<feature type="transmembrane region" description="Helical" evidence="5">
    <location>
        <begin position="148"/>
        <end position="168"/>
    </location>
</feature>
<feature type="transmembrane region" description="Helical" evidence="5">
    <location>
        <begin position="239"/>
        <end position="259"/>
    </location>
</feature>
<dbReference type="AlphaFoldDB" id="Q3JJG6"/>
<name>Q3JJG6_BURP1</name>
<evidence type="ECO:0000256" key="5">
    <source>
        <dbReference type="SAM" id="Phobius"/>
    </source>
</evidence>
<feature type="region of interest" description="Disordered" evidence="4">
    <location>
        <begin position="78"/>
        <end position="112"/>
    </location>
</feature>
<dbReference type="EMBL" id="CP000125">
    <property type="protein sequence ID" value="ABA53699.1"/>
    <property type="molecule type" value="Genomic_DNA"/>
</dbReference>
<protein>
    <submittedName>
        <fullName evidence="6">Putative inner membrane glycosyltransferase</fullName>
    </submittedName>
</protein>
<dbReference type="HOGENOM" id="CLU_023978_2_1_4"/>
<gene>
    <name evidence="6" type="ordered locus">BURPS1710b_A1129</name>
</gene>
<dbReference type="PANTHER" id="PTHR43630:SF1">
    <property type="entry name" value="POLY-BETA-1,6-N-ACETYL-D-GLUCOSAMINE SYNTHASE"/>
    <property type="match status" value="1"/>
</dbReference>
<dbReference type="Pfam" id="PF13641">
    <property type="entry name" value="Glyco_tranf_2_3"/>
    <property type="match status" value="1"/>
</dbReference>
<accession>Q3JJG6</accession>
<dbReference type="PANTHER" id="PTHR43630">
    <property type="entry name" value="POLY-BETA-1,6-N-ACETYL-D-GLUCOSAMINE SYNTHASE"/>
    <property type="match status" value="1"/>
</dbReference>
<dbReference type="GO" id="GO:0016757">
    <property type="term" value="F:glycosyltransferase activity"/>
    <property type="evidence" value="ECO:0007669"/>
    <property type="project" value="UniProtKB-KW"/>
</dbReference>
<dbReference type="KEGG" id="bpm:BURPS1710b_A1129"/>
<evidence type="ECO:0000256" key="3">
    <source>
        <dbReference type="ARBA" id="ARBA00022679"/>
    </source>
</evidence>
<dbReference type="Gene3D" id="3.90.550.10">
    <property type="entry name" value="Spore Coat Polysaccharide Biosynthesis Protein SpsA, Chain A"/>
    <property type="match status" value="1"/>
</dbReference>
<evidence type="ECO:0000313" key="6">
    <source>
        <dbReference type="EMBL" id="ABA53699.1"/>
    </source>
</evidence>
<feature type="transmembrane region" description="Helical" evidence="5">
    <location>
        <begin position="573"/>
        <end position="603"/>
    </location>
</feature>
<sequence length="662" mass="72699">MAANTGNVRIHAHAFAAHASRCRVRDGFSRVDSPMNQNAAHEPAAVARLRRARLVARPFPSDGSPFALNQRRSVPTRYDVSTPKERPTGRNRKPAARRAFGRTARQAARRDGRYARHAAPVSFCKSVRGERSRRRCGHGDTSMKSGRAMSLCVQCVLLLIVFACSLSARGTALGPASASLATAPFARTAQARAFAQPSLPHAEAVAFAFAQAEPFDAERPAAAGRPAAADAPPAPGKGIVISLCAAYLWVFALLTLVYASRHYVFGLDRLFKPQRAPYRAITHADWPEITVFVAAHNEEAVVADCLTALLATTYPRERLTIVPVNDRSTDNTRALIDEVQARAPELIKPFHRESGKPGKAAALKDALREIRGDIMVVFDADYLPRPGLLKELVAPFFDPEVGAVMGRVVPQNADRNLLARLLDLERAGGYQVNQQARNNLGLVPQYGGTVGGVRKSALDAVGGWRDDTLAEDTDMTYRLLLSNWRTVYLNHAECYEEVPERWPVRARQLTRWAKGHNQTLFRYLIPLLRSPVTPRRCRLDGALLLGVFVMPALLALAWGIALALYLTNGIDSLVLGLLVSVFALFAFSTFGNFGVFFEIVVAARLDGRATRLRLVPVNVVGFCVTIAAVVAALWGLALDALLRRELRWDKTERFRRPLNSGR</sequence>
<dbReference type="CAZy" id="GT2">
    <property type="family name" value="Glycosyltransferase Family 2"/>
</dbReference>
<comment type="similarity">
    <text evidence="1">Belongs to the glycosyltransferase 2 family.</text>
</comment>